<gene>
    <name evidence="1" type="ORF">PR048_013408</name>
</gene>
<reference evidence="1 2" key="1">
    <citation type="submission" date="2023-02" db="EMBL/GenBank/DDBJ databases">
        <title>LHISI_Scaffold_Assembly.</title>
        <authorList>
            <person name="Stuart O.P."/>
            <person name="Cleave R."/>
            <person name="Magrath M.J.L."/>
            <person name="Mikheyev A.S."/>
        </authorList>
    </citation>
    <scope>NUCLEOTIDE SEQUENCE [LARGE SCALE GENOMIC DNA]</scope>
    <source>
        <strain evidence="1">Daus_M_001</strain>
        <tissue evidence="1">Leg muscle</tissue>
    </source>
</reference>
<keyword evidence="2" id="KW-1185">Reference proteome</keyword>
<evidence type="ECO:0000313" key="2">
    <source>
        <dbReference type="Proteomes" id="UP001159363"/>
    </source>
</evidence>
<name>A0ABQ9HS29_9NEOP</name>
<sequence length="110" mass="12570">MQTLHFLLNAIKKTHRITSQTTMMIRRKIGDMRTTRNNTQQPSSALNQVPAIGLKEVTHWIVSVRHGTAPHRNHETHWIGTLRLDRTSVAMDSSSDKDIVLAVFCNELEK</sequence>
<proteinExistence type="predicted"/>
<dbReference type="EMBL" id="JARBHB010000004">
    <property type="protein sequence ID" value="KAJ8887193.1"/>
    <property type="molecule type" value="Genomic_DNA"/>
</dbReference>
<protein>
    <submittedName>
        <fullName evidence="1">Uncharacterized protein</fullName>
    </submittedName>
</protein>
<accession>A0ABQ9HS29</accession>
<comment type="caution">
    <text evidence="1">The sequence shown here is derived from an EMBL/GenBank/DDBJ whole genome shotgun (WGS) entry which is preliminary data.</text>
</comment>
<organism evidence="1 2">
    <name type="scientific">Dryococelus australis</name>
    <dbReference type="NCBI Taxonomy" id="614101"/>
    <lineage>
        <taxon>Eukaryota</taxon>
        <taxon>Metazoa</taxon>
        <taxon>Ecdysozoa</taxon>
        <taxon>Arthropoda</taxon>
        <taxon>Hexapoda</taxon>
        <taxon>Insecta</taxon>
        <taxon>Pterygota</taxon>
        <taxon>Neoptera</taxon>
        <taxon>Polyneoptera</taxon>
        <taxon>Phasmatodea</taxon>
        <taxon>Verophasmatodea</taxon>
        <taxon>Anareolatae</taxon>
        <taxon>Phasmatidae</taxon>
        <taxon>Eurycanthinae</taxon>
        <taxon>Dryococelus</taxon>
    </lineage>
</organism>
<dbReference type="Proteomes" id="UP001159363">
    <property type="component" value="Chromosome X"/>
</dbReference>
<evidence type="ECO:0000313" key="1">
    <source>
        <dbReference type="EMBL" id="KAJ8887193.1"/>
    </source>
</evidence>